<sequence>MVVETLLTFATDCCLGYKDELRELNESLSILQDFLGDAAEKAQDGGKAVERWVKKLKDIADEADDVFEELNYERLRGEVEPHNGMGKKILNLFSTSNPLFSPQNENMAHRIKNINASMEELKKDAVVVGLIAIAKKKDATPQRIREDRETNAFIGKMKSSLEGRTLCQT</sequence>
<dbReference type="OrthoDB" id="1189620at2759"/>
<feature type="domain" description="Disease resistance N-terminal" evidence="4">
    <location>
        <begin position="15"/>
        <end position="83"/>
    </location>
</feature>
<protein>
    <recommendedName>
        <fullName evidence="4">Disease resistance N-terminal domain-containing protein</fullName>
    </recommendedName>
</protein>
<dbReference type="GO" id="GO:0000166">
    <property type="term" value="F:nucleotide binding"/>
    <property type="evidence" value="ECO:0007669"/>
    <property type="project" value="UniProtKB-KW"/>
</dbReference>
<reference evidence="6" key="1">
    <citation type="journal article" date="2020" name="Genome Biol.">
        <title>Gamete binning: chromosome-level and haplotype-resolved genome assembly enabled by high-throughput single-cell sequencing of gamete genomes.</title>
        <authorList>
            <person name="Campoy J.A."/>
            <person name="Sun H."/>
            <person name="Goel M."/>
            <person name="Jiao W.-B."/>
            <person name="Folz-Donahue K."/>
            <person name="Wang N."/>
            <person name="Rubio M."/>
            <person name="Liu C."/>
            <person name="Kukat C."/>
            <person name="Ruiz D."/>
            <person name="Huettel B."/>
            <person name="Schneeberger K."/>
        </authorList>
    </citation>
    <scope>NUCLEOTIDE SEQUENCE [LARGE SCALE GENOMIC DNA]</scope>
    <source>
        <strain evidence="6">cv. Rojo Pasion</strain>
    </source>
</reference>
<dbReference type="GO" id="GO:0006952">
    <property type="term" value="P:defense response"/>
    <property type="evidence" value="ECO:0007669"/>
    <property type="project" value="UniProtKB-KW"/>
</dbReference>
<organism evidence="5 6">
    <name type="scientific">Prunus armeniaca</name>
    <name type="common">Apricot</name>
    <name type="synonym">Armeniaca vulgaris</name>
    <dbReference type="NCBI Taxonomy" id="36596"/>
    <lineage>
        <taxon>Eukaryota</taxon>
        <taxon>Viridiplantae</taxon>
        <taxon>Streptophyta</taxon>
        <taxon>Embryophyta</taxon>
        <taxon>Tracheophyta</taxon>
        <taxon>Spermatophyta</taxon>
        <taxon>Magnoliopsida</taxon>
        <taxon>eudicotyledons</taxon>
        <taxon>Gunneridae</taxon>
        <taxon>Pentapetalae</taxon>
        <taxon>rosids</taxon>
        <taxon>fabids</taxon>
        <taxon>Rosales</taxon>
        <taxon>Rosaceae</taxon>
        <taxon>Amygdaloideae</taxon>
        <taxon>Amygdaleae</taxon>
        <taxon>Prunus</taxon>
    </lineage>
</organism>
<proteinExistence type="predicted"/>
<evidence type="ECO:0000313" key="6">
    <source>
        <dbReference type="Proteomes" id="UP000507245"/>
    </source>
</evidence>
<dbReference type="InterPro" id="IPR041118">
    <property type="entry name" value="Rx_N"/>
</dbReference>
<evidence type="ECO:0000313" key="5">
    <source>
        <dbReference type="EMBL" id="CAB4293683.1"/>
    </source>
</evidence>
<keyword evidence="6" id="KW-1185">Reference proteome</keyword>
<keyword evidence="1" id="KW-0677">Repeat</keyword>
<accession>A0A6J5VZM3</accession>
<gene>
    <name evidence="5" type="ORF">ORAREDHAP_LOCUS2736</name>
</gene>
<name>A0A6J5VZM3_PRUAR</name>
<evidence type="ECO:0000256" key="3">
    <source>
        <dbReference type="ARBA" id="ARBA00022821"/>
    </source>
</evidence>
<dbReference type="AlphaFoldDB" id="A0A6J5VZM3"/>
<dbReference type="Proteomes" id="UP000507245">
    <property type="component" value="Unassembled WGS sequence"/>
</dbReference>
<evidence type="ECO:0000256" key="1">
    <source>
        <dbReference type="ARBA" id="ARBA00022737"/>
    </source>
</evidence>
<dbReference type="Pfam" id="PF18052">
    <property type="entry name" value="Rx_N"/>
    <property type="match status" value="1"/>
</dbReference>
<evidence type="ECO:0000259" key="4">
    <source>
        <dbReference type="Pfam" id="PF18052"/>
    </source>
</evidence>
<dbReference type="EMBL" id="CAEKKB010000001">
    <property type="protein sequence ID" value="CAB4293683.1"/>
    <property type="molecule type" value="Genomic_DNA"/>
</dbReference>
<keyword evidence="3" id="KW-0611">Plant defense</keyword>
<keyword evidence="2" id="KW-0547">Nucleotide-binding</keyword>
<dbReference type="Gene3D" id="1.20.5.4130">
    <property type="match status" value="1"/>
</dbReference>
<evidence type="ECO:0000256" key="2">
    <source>
        <dbReference type="ARBA" id="ARBA00022741"/>
    </source>
</evidence>